<evidence type="ECO:0000313" key="3">
    <source>
        <dbReference type="EMBL" id="KAJ1959576.1"/>
    </source>
</evidence>
<feature type="region of interest" description="Disordered" evidence="1">
    <location>
        <begin position="193"/>
        <end position="227"/>
    </location>
</feature>
<dbReference type="Proteomes" id="UP001150925">
    <property type="component" value="Unassembled WGS sequence"/>
</dbReference>
<keyword evidence="2" id="KW-0472">Membrane</keyword>
<keyword evidence="2" id="KW-1133">Transmembrane helix</keyword>
<keyword evidence="2" id="KW-0812">Transmembrane</keyword>
<feature type="transmembrane region" description="Helical" evidence="2">
    <location>
        <begin position="234"/>
        <end position="256"/>
    </location>
</feature>
<gene>
    <name evidence="3" type="ORF">IWQ62_004553</name>
</gene>
<dbReference type="AlphaFoldDB" id="A0A9W8E1V5"/>
<dbReference type="OrthoDB" id="5564312at2759"/>
<feature type="compositionally biased region" description="Low complexity" evidence="1">
    <location>
        <begin position="193"/>
        <end position="209"/>
    </location>
</feature>
<protein>
    <submittedName>
        <fullName evidence="3">Uncharacterized protein</fullName>
    </submittedName>
</protein>
<comment type="caution">
    <text evidence="3">The sequence shown here is derived from an EMBL/GenBank/DDBJ whole genome shotgun (WGS) entry which is preliminary data.</text>
</comment>
<evidence type="ECO:0000313" key="4">
    <source>
        <dbReference type="Proteomes" id="UP001150925"/>
    </source>
</evidence>
<accession>A0A9W8E1V5</accession>
<proteinExistence type="predicted"/>
<reference evidence="3" key="1">
    <citation type="submission" date="2022-07" db="EMBL/GenBank/DDBJ databases">
        <title>Phylogenomic reconstructions and comparative analyses of Kickxellomycotina fungi.</title>
        <authorList>
            <person name="Reynolds N.K."/>
            <person name="Stajich J.E."/>
            <person name="Barry K."/>
            <person name="Grigoriev I.V."/>
            <person name="Crous P."/>
            <person name="Smith M.E."/>
        </authorList>
    </citation>
    <scope>NUCLEOTIDE SEQUENCE</scope>
    <source>
        <strain evidence="3">RSA 1196</strain>
    </source>
</reference>
<organism evidence="3 4">
    <name type="scientific">Dispira parvispora</name>
    <dbReference type="NCBI Taxonomy" id="1520584"/>
    <lineage>
        <taxon>Eukaryota</taxon>
        <taxon>Fungi</taxon>
        <taxon>Fungi incertae sedis</taxon>
        <taxon>Zoopagomycota</taxon>
        <taxon>Kickxellomycotina</taxon>
        <taxon>Dimargaritomycetes</taxon>
        <taxon>Dimargaritales</taxon>
        <taxon>Dimargaritaceae</taxon>
        <taxon>Dispira</taxon>
    </lineage>
</organism>
<sequence>MSFLPPRPTTTTVIEHPRVLSPSRQFRWATLALQSLLLYGLLGHVLLFASCAFTNTTVYPRQAAGCPPGQVYCDFFGCVAGNECPQQCNARSVGDCSFSANGRGCRWGGEFCVQDIQCSATEGICSKGCVGCSSYGCAPAGYSCPRPCGGYADPNSCNGASQLGSIGCRWDGQGCQFFDVAKNNFAEVTATFSDAESTTTSSPTSSSTTDDSEDKDDSGNTDMETVESSNMGRVGAIIGGVVGGLAFLGIVVLLAHRHLQKKAQIRRQGVRLEDNDVGGAGMKIPEVHYKPEEFLPAVQSALKMDNIRHTHNNHLPT</sequence>
<feature type="transmembrane region" description="Helical" evidence="2">
    <location>
        <begin position="28"/>
        <end position="49"/>
    </location>
</feature>
<dbReference type="EMBL" id="JANBPY010001553">
    <property type="protein sequence ID" value="KAJ1959576.1"/>
    <property type="molecule type" value="Genomic_DNA"/>
</dbReference>
<name>A0A9W8E1V5_9FUNG</name>
<evidence type="ECO:0000256" key="2">
    <source>
        <dbReference type="SAM" id="Phobius"/>
    </source>
</evidence>
<keyword evidence="4" id="KW-1185">Reference proteome</keyword>
<evidence type="ECO:0000256" key="1">
    <source>
        <dbReference type="SAM" id="MobiDB-lite"/>
    </source>
</evidence>